<evidence type="ECO:0000256" key="1">
    <source>
        <dbReference type="SAM" id="MobiDB-lite"/>
    </source>
</evidence>
<dbReference type="InterPro" id="IPR032675">
    <property type="entry name" value="LRR_dom_sf"/>
</dbReference>
<dbReference type="AlphaFoldDB" id="A0AA36IWA7"/>
<dbReference type="CDD" id="cd06174">
    <property type="entry name" value="MFS"/>
    <property type="match status" value="1"/>
</dbReference>
<evidence type="ECO:0000313" key="3">
    <source>
        <dbReference type="EMBL" id="CAJ1394677.1"/>
    </source>
</evidence>
<dbReference type="InterPro" id="IPR001611">
    <property type="entry name" value="Leu-rich_rpt"/>
</dbReference>
<dbReference type="GO" id="GO:0022857">
    <property type="term" value="F:transmembrane transporter activity"/>
    <property type="evidence" value="ECO:0007669"/>
    <property type="project" value="InterPro"/>
</dbReference>
<feature type="transmembrane region" description="Helical" evidence="2">
    <location>
        <begin position="296"/>
        <end position="316"/>
    </location>
</feature>
<feature type="transmembrane region" description="Helical" evidence="2">
    <location>
        <begin position="12"/>
        <end position="34"/>
    </location>
</feature>
<keyword evidence="2" id="KW-1133">Transmembrane helix</keyword>
<protein>
    <submittedName>
        <fullName evidence="3">Uncharacterized protein</fullName>
    </submittedName>
</protein>
<dbReference type="SUPFAM" id="SSF52047">
    <property type="entry name" value="RNI-like"/>
    <property type="match status" value="1"/>
</dbReference>
<feature type="transmembrane region" description="Helical" evidence="2">
    <location>
        <begin position="226"/>
        <end position="245"/>
    </location>
</feature>
<dbReference type="PANTHER" id="PTHR23525">
    <property type="entry name" value="TRANSPORTER, PUTATIVE-RELATED"/>
    <property type="match status" value="1"/>
</dbReference>
<keyword evidence="2" id="KW-0812">Transmembrane</keyword>
<feature type="transmembrane region" description="Helical" evidence="2">
    <location>
        <begin position="81"/>
        <end position="102"/>
    </location>
</feature>
<dbReference type="Gene3D" id="3.80.10.10">
    <property type="entry name" value="Ribonuclease Inhibitor"/>
    <property type="match status" value="1"/>
</dbReference>
<dbReference type="PANTHER" id="PTHR23525:SF1">
    <property type="entry name" value="NODULIN-LIKE DOMAIN-CONTAINING PROTEIN"/>
    <property type="match status" value="1"/>
</dbReference>
<feature type="transmembrane region" description="Helical" evidence="2">
    <location>
        <begin position="176"/>
        <end position="194"/>
    </location>
</feature>
<dbReference type="SMART" id="SM00368">
    <property type="entry name" value="LRR_RI"/>
    <property type="match status" value="4"/>
</dbReference>
<proteinExistence type="predicted"/>
<dbReference type="EMBL" id="CAUJNA010002913">
    <property type="protein sequence ID" value="CAJ1394677.1"/>
    <property type="molecule type" value="Genomic_DNA"/>
</dbReference>
<dbReference type="InterPro" id="IPR036259">
    <property type="entry name" value="MFS_trans_sf"/>
</dbReference>
<gene>
    <name evidence="3" type="ORF">EVOR1521_LOCUS19286</name>
</gene>
<keyword evidence="2" id="KW-0472">Membrane</keyword>
<feature type="region of interest" description="Disordered" evidence="1">
    <location>
        <begin position="695"/>
        <end position="714"/>
    </location>
</feature>
<dbReference type="Pfam" id="PF13516">
    <property type="entry name" value="LRR_6"/>
    <property type="match status" value="2"/>
</dbReference>
<feature type="transmembrane region" description="Helical" evidence="2">
    <location>
        <begin position="265"/>
        <end position="284"/>
    </location>
</feature>
<evidence type="ECO:0000313" key="4">
    <source>
        <dbReference type="Proteomes" id="UP001178507"/>
    </source>
</evidence>
<comment type="caution">
    <text evidence="3">The sequence shown here is derived from an EMBL/GenBank/DDBJ whole genome shotgun (WGS) entry which is preliminary data.</text>
</comment>
<dbReference type="Gene3D" id="1.20.1250.20">
    <property type="entry name" value="MFS general substrate transporter like domains"/>
    <property type="match status" value="2"/>
</dbReference>
<organism evidence="3 4">
    <name type="scientific">Effrenium voratum</name>
    <dbReference type="NCBI Taxonomy" id="2562239"/>
    <lineage>
        <taxon>Eukaryota</taxon>
        <taxon>Sar</taxon>
        <taxon>Alveolata</taxon>
        <taxon>Dinophyceae</taxon>
        <taxon>Suessiales</taxon>
        <taxon>Symbiodiniaceae</taxon>
        <taxon>Effrenium</taxon>
    </lineage>
</organism>
<sequence length="714" mass="78557">MASGVVLTAWWVYVLTTLLWCTDAIATGALFDVYMSDLARKQGYTHPNELIGILESTRGLTCVVAAVPLGYLSDRFDRLRVLRAVSCSFGLLGAFVLAISILSEHLEWAIFGLGLYAVHLQAASGALDVLLADALPKDKRTQAYAWQRTLQTSSRALGPFLQALLLSLPGLAVDRLLVSGFFGLVAFVLILMPLSSPGVEDTASQALQANNEGDLHDKVLGIPKHILVPGLVLTFTSCVAIGGGMSLKFFPLFYHLEYGLSDMQICWIMGGYWLMSALGSSLAARAARSCRRTRAVMGFTVSGITMLFLFVLIQPLGWNLLVFELRTMLINAHTGLNMALSMEYALPRLRGRWAALGSLNRASFAGSAVMGGVLTDSLGYRGAFSVTGTAPLSIRAMAPKKKPQKAEGESDAFEEFLKRYAKSQKEFDTPKIARVQEIIQKVEEGEEMKSWNFDSEFDAMAFQILCHTLRQAAYNDIEAIRLWKCGDGDKAVRSVCYYLEGQTGEQGVKDVHFADNGITELGCEFLGRTLGPHGNRLVNLLRLDYNQFGTPGVEKLSQGLSQNCTLRQLSLNYCGIGEEGGQYIAHILMFYKSALEKLELQGNYLKERGVVDVFNACKRKTALTEINVFDNKFTDTPEVVKALRELFANNLTLAVYDLGGNQISDEGAMKLWHGLLGQSHVEKVRITERCSTKTHEQIKDQLGSGKTKKKGKKK</sequence>
<reference evidence="3" key="1">
    <citation type="submission" date="2023-08" db="EMBL/GenBank/DDBJ databases">
        <authorList>
            <person name="Chen Y."/>
            <person name="Shah S."/>
            <person name="Dougan E. K."/>
            <person name="Thang M."/>
            <person name="Chan C."/>
        </authorList>
    </citation>
    <scope>NUCLEOTIDE SEQUENCE</scope>
</reference>
<dbReference type="SUPFAM" id="SSF103473">
    <property type="entry name" value="MFS general substrate transporter"/>
    <property type="match status" value="1"/>
</dbReference>
<name>A0AA36IWA7_9DINO</name>
<dbReference type="InterPro" id="IPR011701">
    <property type="entry name" value="MFS"/>
</dbReference>
<evidence type="ECO:0000256" key="2">
    <source>
        <dbReference type="SAM" id="Phobius"/>
    </source>
</evidence>
<dbReference type="Proteomes" id="UP001178507">
    <property type="component" value="Unassembled WGS sequence"/>
</dbReference>
<accession>A0AA36IWA7</accession>
<keyword evidence="4" id="KW-1185">Reference proteome</keyword>
<dbReference type="Pfam" id="PF07690">
    <property type="entry name" value="MFS_1"/>
    <property type="match status" value="1"/>
</dbReference>